<keyword evidence="2" id="KW-1185">Reference proteome</keyword>
<reference evidence="1" key="1">
    <citation type="submission" date="2020-07" db="EMBL/GenBank/DDBJ databases">
        <title>The High-quality genome of the commercially important snow crab, Chionoecetes opilio.</title>
        <authorList>
            <person name="Jeong J.-H."/>
            <person name="Ryu S."/>
        </authorList>
    </citation>
    <scope>NUCLEOTIDE SEQUENCE</scope>
    <source>
        <strain evidence="1">MADBK_172401_WGS</strain>
        <tissue evidence="1">Digestive gland</tissue>
    </source>
</reference>
<proteinExistence type="predicted"/>
<dbReference type="Proteomes" id="UP000770661">
    <property type="component" value="Unassembled WGS sequence"/>
</dbReference>
<comment type="caution">
    <text evidence="1">The sequence shown here is derived from an EMBL/GenBank/DDBJ whole genome shotgun (WGS) entry which is preliminary data.</text>
</comment>
<accession>A0A8J4YQX9</accession>
<evidence type="ECO:0000313" key="2">
    <source>
        <dbReference type="Proteomes" id="UP000770661"/>
    </source>
</evidence>
<dbReference type="EMBL" id="JACEEZ010001818">
    <property type="protein sequence ID" value="KAG0728829.1"/>
    <property type="molecule type" value="Genomic_DNA"/>
</dbReference>
<gene>
    <name evidence="1" type="ORF">GWK47_031662</name>
</gene>
<name>A0A8J4YQX9_CHIOP</name>
<protein>
    <submittedName>
        <fullName evidence="1">Uncharacterized protein</fullName>
    </submittedName>
</protein>
<evidence type="ECO:0000313" key="1">
    <source>
        <dbReference type="EMBL" id="KAG0728829.1"/>
    </source>
</evidence>
<organism evidence="1 2">
    <name type="scientific">Chionoecetes opilio</name>
    <name type="common">Atlantic snow crab</name>
    <name type="synonym">Cancer opilio</name>
    <dbReference type="NCBI Taxonomy" id="41210"/>
    <lineage>
        <taxon>Eukaryota</taxon>
        <taxon>Metazoa</taxon>
        <taxon>Ecdysozoa</taxon>
        <taxon>Arthropoda</taxon>
        <taxon>Crustacea</taxon>
        <taxon>Multicrustacea</taxon>
        <taxon>Malacostraca</taxon>
        <taxon>Eumalacostraca</taxon>
        <taxon>Eucarida</taxon>
        <taxon>Decapoda</taxon>
        <taxon>Pleocyemata</taxon>
        <taxon>Brachyura</taxon>
        <taxon>Eubrachyura</taxon>
        <taxon>Majoidea</taxon>
        <taxon>Majidae</taxon>
        <taxon>Chionoecetes</taxon>
    </lineage>
</organism>
<sequence>MAGRPPGQHLIARNHRSTCQASPRFNGAVGVVDRNRDAAGDFGVRHRLKSVLPQLLPRAQRLRSWQCGDNYLGGRGLPRWWSDVVDSGVVRSVQQQVGVAGEEVDGAVCHPLQPGVARR</sequence>
<dbReference type="AlphaFoldDB" id="A0A8J4YQX9"/>